<dbReference type="EMBL" id="CP001337">
    <property type="protein sequence ID" value="ACL23086.1"/>
    <property type="molecule type" value="Genomic_DNA"/>
</dbReference>
<proteinExistence type="predicted"/>
<evidence type="ECO:0000313" key="2">
    <source>
        <dbReference type="EMBL" id="ACL23086.1"/>
    </source>
</evidence>
<feature type="region of interest" description="Disordered" evidence="1">
    <location>
        <begin position="1"/>
        <end position="25"/>
    </location>
</feature>
<dbReference type="STRING" id="326427.Cagg_0135"/>
<organism evidence="2 3">
    <name type="scientific">Chloroflexus aggregans (strain MD-66 / DSM 9485)</name>
    <dbReference type="NCBI Taxonomy" id="326427"/>
    <lineage>
        <taxon>Bacteria</taxon>
        <taxon>Bacillati</taxon>
        <taxon>Chloroflexota</taxon>
        <taxon>Chloroflexia</taxon>
        <taxon>Chloroflexales</taxon>
        <taxon>Chloroflexineae</taxon>
        <taxon>Chloroflexaceae</taxon>
        <taxon>Chloroflexus</taxon>
    </lineage>
</organism>
<reference evidence="2" key="1">
    <citation type="submission" date="2008-12" db="EMBL/GenBank/DDBJ databases">
        <title>Complete sequence of Chloroflexus aggregans DSM 9485.</title>
        <authorList>
            <consortium name="US DOE Joint Genome Institute"/>
            <person name="Lucas S."/>
            <person name="Copeland A."/>
            <person name="Lapidus A."/>
            <person name="Glavina del Rio T."/>
            <person name="Dalin E."/>
            <person name="Tice H."/>
            <person name="Pitluck S."/>
            <person name="Foster B."/>
            <person name="Larimer F."/>
            <person name="Land M."/>
            <person name="Hauser L."/>
            <person name="Kyrpides N."/>
            <person name="Mikhailova N."/>
            <person name="Bryant D."/>
            <person name="Richardson P."/>
        </authorList>
    </citation>
    <scope>NUCLEOTIDE SEQUENCE</scope>
    <source>
        <strain evidence="2">DSM 9485</strain>
    </source>
</reference>
<dbReference type="HOGENOM" id="CLU_2615575_0_0_0"/>
<evidence type="ECO:0000313" key="3">
    <source>
        <dbReference type="Proteomes" id="UP000002508"/>
    </source>
</evidence>
<accession>B8GCB2</accession>
<feature type="compositionally biased region" description="Polar residues" evidence="1">
    <location>
        <begin position="1"/>
        <end position="11"/>
    </location>
</feature>
<keyword evidence="3" id="KW-1185">Reference proteome</keyword>
<protein>
    <submittedName>
        <fullName evidence="2">Uncharacterized protein</fullName>
    </submittedName>
</protein>
<dbReference type="RefSeq" id="WP_012615452.1">
    <property type="nucleotide sequence ID" value="NC_011831.1"/>
</dbReference>
<evidence type="ECO:0000256" key="1">
    <source>
        <dbReference type="SAM" id="MobiDB-lite"/>
    </source>
</evidence>
<name>B8GCB2_CHLAD</name>
<gene>
    <name evidence="2" type="ordered locus">Cagg_0135</name>
</gene>
<dbReference type="AlphaFoldDB" id="B8GCB2"/>
<dbReference type="OrthoDB" id="166301at2"/>
<sequence length="78" mass="8253">MTAARRTSPTLYQPRLTGDQSSPAETADTMWPLALRALLLLHGVALPSDPTLTALSEADQIALRGSLVLLSDEPANIA</sequence>
<dbReference type="Proteomes" id="UP000002508">
    <property type="component" value="Chromosome"/>
</dbReference>
<dbReference type="KEGG" id="cag:Cagg_0135"/>